<organism evidence="1 2">
    <name type="scientific">Nocardia rhizosphaerae</name>
    <dbReference type="NCBI Taxonomy" id="1691571"/>
    <lineage>
        <taxon>Bacteria</taxon>
        <taxon>Bacillati</taxon>
        <taxon>Actinomycetota</taxon>
        <taxon>Actinomycetes</taxon>
        <taxon>Mycobacteriales</taxon>
        <taxon>Nocardiaceae</taxon>
        <taxon>Nocardia</taxon>
    </lineage>
</organism>
<dbReference type="Proteomes" id="UP001595767">
    <property type="component" value="Unassembled WGS sequence"/>
</dbReference>
<sequence>MKHIGPRTPAYRRRERAVTVLGYADTMFNSYQLTLFVKELAETAARNEREEEVVTVLREAAQDAINRHGYLWFSGD</sequence>
<reference evidence="2" key="1">
    <citation type="journal article" date="2019" name="Int. J. Syst. Evol. Microbiol.">
        <title>The Global Catalogue of Microorganisms (GCM) 10K type strain sequencing project: providing services to taxonomists for standard genome sequencing and annotation.</title>
        <authorList>
            <consortium name="The Broad Institute Genomics Platform"/>
            <consortium name="The Broad Institute Genome Sequencing Center for Infectious Disease"/>
            <person name="Wu L."/>
            <person name="Ma J."/>
        </authorList>
    </citation>
    <scope>NUCLEOTIDE SEQUENCE [LARGE SCALE GENOMIC DNA]</scope>
    <source>
        <strain evidence="2">CGMCC 4.7204</strain>
    </source>
</reference>
<gene>
    <name evidence="1" type="ORF">ACFOW8_03050</name>
</gene>
<dbReference type="RefSeq" id="WP_378545084.1">
    <property type="nucleotide sequence ID" value="NZ_JBHSBA010000003.1"/>
</dbReference>
<evidence type="ECO:0000313" key="2">
    <source>
        <dbReference type="Proteomes" id="UP001595767"/>
    </source>
</evidence>
<evidence type="ECO:0000313" key="1">
    <source>
        <dbReference type="EMBL" id="MFC4123905.1"/>
    </source>
</evidence>
<accession>A0ABV8L041</accession>
<comment type="caution">
    <text evidence="1">The sequence shown here is derived from an EMBL/GenBank/DDBJ whole genome shotgun (WGS) entry which is preliminary data.</text>
</comment>
<dbReference type="EMBL" id="JBHSBA010000003">
    <property type="protein sequence ID" value="MFC4123905.1"/>
    <property type="molecule type" value="Genomic_DNA"/>
</dbReference>
<keyword evidence="2" id="KW-1185">Reference proteome</keyword>
<protein>
    <submittedName>
        <fullName evidence="1">Uncharacterized protein</fullName>
    </submittedName>
</protein>
<name>A0ABV8L041_9NOCA</name>
<proteinExistence type="predicted"/>